<dbReference type="GO" id="GO:0003735">
    <property type="term" value="F:structural constituent of ribosome"/>
    <property type="evidence" value="ECO:0007669"/>
    <property type="project" value="InterPro"/>
</dbReference>
<accession>D8MAR7</accession>
<gene>
    <name evidence="8" type="ORF">GSBLH_T00004788001</name>
</gene>
<evidence type="ECO:0000313" key="9">
    <source>
        <dbReference type="Proteomes" id="UP000008312"/>
    </source>
</evidence>
<evidence type="ECO:0000256" key="6">
    <source>
        <dbReference type="ARBA" id="ARBA00023274"/>
    </source>
</evidence>
<keyword evidence="4" id="KW-0934">Plastid</keyword>
<feature type="domain" description="KOW" evidence="7">
    <location>
        <begin position="4"/>
        <end position="31"/>
    </location>
</feature>
<sequence length="143" mass="16181">MVKCLKSGKVVILTAGKYAGKKAVIVKVNEEGDGKYKFPYAVVCGVARPPRKVYTKMSEKAVAKRTSMRVFTKVVNLQHFMPTRYNVEFDFSALPAKEVAPEEKKAALKKIAQTFQQSYLKQNEITKERTKAGVAYLFKKLHF</sequence>
<dbReference type="InterPro" id="IPR001141">
    <property type="entry name" value="Ribosomal_eL27"/>
</dbReference>
<keyword evidence="5" id="KW-0689">Ribosomal protein</keyword>
<evidence type="ECO:0000256" key="3">
    <source>
        <dbReference type="ARBA" id="ARBA00022528"/>
    </source>
</evidence>
<dbReference type="GO" id="GO:0006412">
    <property type="term" value="P:translation"/>
    <property type="evidence" value="ECO:0007669"/>
    <property type="project" value="InterPro"/>
</dbReference>
<dbReference type="Proteomes" id="UP000008312">
    <property type="component" value="Unassembled WGS sequence"/>
</dbReference>
<dbReference type="OMA" id="NQWFFTK"/>
<dbReference type="PANTHER" id="PTHR10497">
    <property type="entry name" value="60S RIBOSOMAL PROTEIN L27"/>
    <property type="match status" value="1"/>
</dbReference>
<dbReference type="SUPFAM" id="SSF50104">
    <property type="entry name" value="Translation proteins SH3-like domain"/>
    <property type="match status" value="1"/>
</dbReference>
<name>D8MAR7_BLAHO</name>
<evidence type="ECO:0000256" key="2">
    <source>
        <dbReference type="ARBA" id="ARBA00009124"/>
    </source>
</evidence>
<dbReference type="InterPro" id="IPR008991">
    <property type="entry name" value="Translation_prot_SH3-like_sf"/>
</dbReference>
<dbReference type="AlphaFoldDB" id="D8MAR7"/>
<dbReference type="SMART" id="SM00739">
    <property type="entry name" value="KOW"/>
    <property type="match status" value="1"/>
</dbReference>
<reference evidence="8" key="1">
    <citation type="submission" date="2010-02" db="EMBL/GenBank/DDBJ databases">
        <title>Sequencing and annotation of the Blastocystis hominis genome.</title>
        <authorList>
            <person name="Wincker P."/>
        </authorList>
    </citation>
    <scope>NUCLEOTIDE SEQUENCE</scope>
    <source>
        <strain evidence="8">Singapore isolate B</strain>
    </source>
</reference>
<dbReference type="InterPro" id="IPR041991">
    <property type="entry name" value="Ribosomal_eL27_KOW"/>
</dbReference>
<dbReference type="Pfam" id="PF00467">
    <property type="entry name" value="KOW"/>
    <property type="match status" value="1"/>
</dbReference>
<dbReference type="InterPro" id="IPR005824">
    <property type="entry name" value="KOW"/>
</dbReference>
<dbReference type="GeneID" id="24921793"/>
<dbReference type="InterPro" id="IPR038655">
    <property type="entry name" value="Ribosomal_eL27_sf"/>
</dbReference>
<evidence type="ECO:0000256" key="4">
    <source>
        <dbReference type="ARBA" id="ARBA00022640"/>
    </source>
</evidence>
<dbReference type="Gene3D" id="2.30.30.770">
    <property type="match status" value="1"/>
</dbReference>
<dbReference type="EMBL" id="FN668690">
    <property type="protein sequence ID" value="CBK25156.2"/>
    <property type="molecule type" value="Genomic_DNA"/>
</dbReference>
<dbReference type="CDD" id="cd06090">
    <property type="entry name" value="KOW_RPL27"/>
    <property type="match status" value="1"/>
</dbReference>
<dbReference type="FunCoup" id="D8MAR7">
    <property type="interactions" value="513"/>
</dbReference>
<keyword evidence="3" id="KW-0150">Chloroplast</keyword>
<keyword evidence="9" id="KW-1185">Reference proteome</keyword>
<protein>
    <recommendedName>
        <fullName evidence="7">KOW domain-containing protein</fullName>
    </recommendedName>
</protein>
<dbReference type="OrthoDB" id="2365484at2759"/>
<dbReference type="InParanoid" id="D8MAR7"/>
<organism evidence="8">
    <name type="scientific">Blastocystis hominis</name>
    <dbReference type="NCBI Taxonomy" id="12968"/>
    <lineage>
        <taxon>Eukaryota</taxon>
        <taxon>Sar</taxon>
        <taxon>Stramenopiles</taxon>
        <taxon>Bigyra</taxon>
        <taxon>Opalozoa</taxon>
        <taxon>Opalinata</taxon>
        <taxon>Blastocystidae</taxon>
        <taxon>Blastocystis</taxon>
    </lineage>
</organism>
<dbReference type="GO" id="GO:0009507">
    <property type="term" value="C:chloroplast"/>
    <property type="evidence" value="ECO:0007669"/>
    <property type="project" value="UniProtKB-SubCell"/>
</dbReference>
<dbReference type="RefSeq" id="XP_012899204.1">
    <property type="nucleotide sequence ID" value="XM_013043750.1"/>
</dbReference>
<proteinExistence type="inferred from homology"/>
<evidence type="ECO:0000259" key="7">
    <source>
        <dbReference type="SMART" id="SM00739"/>
    </source>
</evidence>
<evidence type="ECO:0000256" key="1">
    <source>
        <dbReference type="ARBA" id="ARBA00004229"/>
    </source>
</evidence>
<keyword evidence="6" id="KW-0687">Ribonucleoprotein</keyword>
<comment type="subcellular location">
    <subcellularLocation>
        <location evidence="1">Plastid</location>
        <location evidence="1">Chloroplast</location>
    </subcellularLocation>
</comment>
<dbReference type="GO" id="GO:1990904">
    <property type="term" value="C:ribonucleoprotein complex"/>
    <property type="evidence" value="ECO:0007669"/>
    <property type="project" value="UniProtKB-KW"/>
</dbReference>
<dbReference type="Pfam" id="PF01777">
    <property type="entry name" value="Ribosomal_L27e"/>
    <property type="match status" value="1"/>
</dbReference>
<dbReference type="GO" id="GO:0005840">
    <property type="term" value="C:ribosome"/>
    <property type="evidence" value="ECO:0007669"/>
    <property type="project" value="UniProtKB-KW"/>
</dbReference>
<evidence type="ECO:0000256" key="5">
    <source>
        <dbReference type="ARBA" id="ARBA00022980"/>
    </source>
</evidence>
<evidence type="ECO:0000313" key="8">
    <source>
        <dbReference type="EMBL" id="CBK25156.2"/>
    </source>
</evidence>
<comment type="similarity">
    <text evidence="2">Belongs to the eukaryotic ribosomal protein eL27 family.</text>
</comment>